<evidence type="ECO:0000313" key="3">
    <source>
        <dbReference type="Proteomes" id="UP000031443"/>
    </source>
</evidence>
<name>M7B5F4_CHEMY</name>
<evidence type="ECO:0000256" key="1">
    <source>
        <dbReference type="SAM" id="Phobius"/>
    </source>
</evidence>
<evidence type="ECO:0000313" key="2">
    <source>
        <dbReference type="EMBL" id="EMP32344.1"/>
    </source>
</evidence>
<dbReference type="InterPro" id="IPR043239">
    <property type="entry name" value="SMIM29"/>
</dbReference>
<dbReference type="EMBL" id="KB540908">
    <property type="protein sequence ID" value="EMP32344.1"/>
    <property type="molecule type" value="Genomic_DNA"/>
</dbReference>
<accession>M7B5F4</accession>
<organism evidence="2 3">
    <name type="scientific">Chelonia mydas</name>
    <name type="common">Green sea-turtle</name>
    <name type="synonym">Chelonia agassizi</name>
    <dbReference type="NCBI Taxonomy" id="8469"/>
    <lineage>
        <taxon>Eukaryota</taxon>
        <taxon>Metazoa</taxon>
        <taxon>Chordata</taxon>
        <taxon>Craniata</taxon>
        <taxon>Vertebrata</taxon>
        <taxon>Euteleostomi</taxon>
        <taxon>Archelosauria</taxon>
        <taxon>Testudinata</taxon>
        <taxon>Testudines</taxon>
        <taxon>Cryptodira</taxon>
        <taxon>Durocryptodira</taxon>
        <taxon>Americhelydia</taxon>
        <taxon>Chelonioidea</taxon>
        <taxon>Cheloniidae</taxon>
        <taxon>Chelonia</taxon>
    </lineage>
</organism>
<dbReference type="PANTHER" id="PTHR47730:SF1">
    <property type="entry name" value="SMALL INTEGRAL MEMBRANE PROTEIN 29"/>
    <property type="match status" value="1"/>
</dbReference>
<dbReference type="STRING" id="8469.M7B5F4"/>
<proteinExistence type="predicted"/>
<keyword evidence="1" id="KW-1133">Transmembrane helix</keyword>
<dbReference type="Proteomes" id="UP000031443">
    <property type="component" value="Unassembled WGS sequence"/>
</dbReference>
<protein>
    <recommendedName>
        <fullName evidence="4">Small integral membrane protein 29</fullName>
    </recommendedName>
</protein>
<dbReference type="PANTHER" id="PTHR47730">
    <property type="entry name" value="SMALL INTEGRAL MEMBRANE PROTEIN 29"/>
    <property type="match status" value="1"/>
</dbReference>
<evidence type="ECO:0008006" key="4">
    <source>
        <dbReference type="Google" id="ProtNLM"/>
    </source>
</evidence>
<feature type="transmembrane region" description="Helical" evidence="1">
    <location>
        <begin position="20"/>
        <end position="41"/>
    </location>
</feature>
<reference evidence="3" key="1">
    <citation type="journal article" date="2013" name="Nat. Genet.">
        <title>The draft genomes of soft-shell turtle and green sea turtle yield insights into the development and evolution of the turtle-specific body plan.</title>
        <authorList>
            <person name="Wang Z."/>
            <person name="Pascual-Anaya J."/>
            <person name="Zadissa A."/>
            <person name="Li W."/>
            <person name="Niimura Y."/>
            <person name="Huang Z."/>
            <person name="Li C."/>
            <person name="White S."/>
            <person name="Xiong Z."/>
            <person name="Fang D."/>
            <person name="Wang B."/>
            <person name="Ming Y."/>
            <person name="Chen Y."/>
            <person name="Zheng Y."/>
            <person name="Kuraku S."/>
            <person name="Pignatelli M."/>
            <person name="Herrero J."/>
            <person name="Beal K."/>
            <person name="Nozawa M."/>
            <person name="Li Q."/>
            <person name="Wang J."/>
            <person name="Zhang H."/>
            <person name="Yu L."/>
            <person name="Shigenobu S."/>
            <person name="Wang J."/>
            <person name="Liu J."/>
            <person name="Flicek P."/>
            <person name="Searle S."/>
            <person name="Wang J."/>
            <person name="Kuratani S."/>
            <person name="Yin Y."/>
            <person name="Aken B."/>
            <person name="Zhang G."/>
            <person name="Irie N."/>
        </authorList>
    </citation>
    <scope>NUCLEOTIDE SEQUENCE [LARGE SCALE GENOMIC DNA]</scope>
</reference>
<sequence length="255" mass="27874">MSNTTTPTSAGTSSDSLVGYVLVPFFLITVVGIVVVVMMYIQKKRRFDRLRHHLLPMYSYDPAEDLHEAEQELLGDPDDTKVGVGPAGFSFRALSDRAAAAPERACRRSTEDTLAPLSGLQGEAHITCSFGAAPVQSRDAAGKRDTSSSCLEAKGWLDFALDSLIVFLPEDKRKEEERGSDIGCWGLLQPRMLHTGWSPPGGALRTERRQARRSSVRVLQWWGVASATLDSSCAVPTALLDECQSLLLELGQRHS</sequence>
<gene>
    <name evidence="2" type="ORF">UY3_10556</name>
</gene>
<keyword evidence="3" id="KW-1185">Reference proteome</keyword>
<dbReference type="AlphaFoldDB" id="M7B5F4"/>
<keyword evidence="1" id="KW-0472">Membrane</keyword>
<keyword evidence="1" id="KW-0812">Transmembrane</keyword>